<evidence type="ECO:0000313" key="3">
    <source>
        <dbReference type="Proteomes" id="UP000075515"/>
    </source>
</evidence>
<feature type="compositionally biased region" description="Polar residues" evidence="1">
    <location>
        <begin position="1"/>
        <end position="11"/>
    </location>
</feature>
<reference evidence="2 3" key="1">
    <citation type="submission" date="2014-02" db="EMBL/GenBank/DDBJ databases">
        <title>The small core and large imbalanced accessory genome model reveals a collaborative survival strategy of Sorangium cellulosum strains in nature.</title>
        <authorList>
            <person name="Han K."/>
            <person name="Peng R."/>
            <person name="Blom J."/>
            <person name="Li Y.-Z."/>
        </authorList>
    </citation>
    <scope>NUCLEOTIDE SEQUENCE [LARGE SCALE GENOMIC DNA]</scope>
    <source>
        <strain evidence="2 3">So0149</strain>
    </source>
</reference>
<feature type="region of interest" description="Disordered" evidence="1">
    <location>
        <begin position="1"/>
        <end position="22"/>
    </location>
</feature>
<evidence type="ECO:0000256" key="1">
    <source>
        <dbReference type="SAM" id="MobiDB-lite"/>
    </source>
</evidence>
<dbReference type="Proteomes" id="UP000075515">
    <property type="component" value="Unassembled WGS sequence"/>
</dbReference>
<evidence type="ECO:0000313" key="2">
    <source>
        <dbReference type="EMBL" id="KYF98263.1"/>
    </source>
</evidence>
<dbReference type="AlphaFoldDB" id="A0A150T0V2"/>
<protein>
    <submittedName>
        <fullName evidence="2">Uncharacterized protein</fullName>
    </submittedName>
</protein>
<feature type="compositionally biased region" description="Basic and acidic residues" evidence="1">
    <location>
        <begin position="12"/>
        <end position="21"/>
    </location>
</feature>
<organism evidence="2 3">
    <name type="scientific">Sorangium cellulosum</name>
    <name type="common">Polyangium cellulosum</name>
    <dbReference type="NCBI Taxonomy" id="56"/>
    <lineage>
        <taxon>Bacteria</taxon>
        <taxon>Pseudomonadati</taxon>
        <taxon>Myxococcota</taxon>
        <taxon>Polyangia</taxon>
        <taxon>Polyangiales</taxon>
        <taxon>Polyangiaceae</taxon>
        <taxon>Sorangium</taxon>
    </lineage>
</organism>
<proteinExistence type="predicted"/>
<gene>
    <name evidence="2" type="ORF">BE18_18165</name>
</gene>
<comment type="caution">
    <text evidence="2">The sequence shown here is derived from an EMBL/GenBank/DDBJ whole genome shotgun (WGS) entry which is preliminary data.</text>
</comment>
<name>A0A150T0V2_SORCE</name>
<sequence length="125" mass="13936">MKDENASNAMDENTKADKDAPDDQCWGFTMVLAVPNKEGTETLYYEVSSDALTKKRNRRAADSVQPWCRNLVDVGAQIGHVADEPDAQQLVDRDAQVGREKAPKVPVSSDFCGTYLVNLTSFRRR</sequence>
<dbReference type="EMBL" id="JEMC01001296">
    <property type="protein sequence ID" value="KYF98263.1"/>
    <property type="molecule type" value="Genomic_DNA"/>
</dbReference>
<accession>A0A150T0V2</accession>